<sequence>MNPAAPSLTPPSLVAGFGCRQGCTAAELGALLDACLAEAGVPPARLAALATREDRALELGLQALAAERNLPLQGVSPEALNALEARLSQPSERVRALAGSAGVAEAAALALADRLGQGPSHLLLDKRRSARATCALACIHLEAERP</sequence>
<name>A0A679G9L2_9GAMM</name>
<dbReference type="InterPro" id="IPR052553">
    <property type="entry name" value="CbiG_hydrolase"/>
</dbReference>
<dbReference type="AlphaFoldDB" id="A0A679G9L2"/>
<reference evidence="2 3" key="1">
    <citation type="journal article" date="2020" name="Microbiol. Resour. Announc.">
        <title>Complete genome sequence of Pseudomonas otitidis strain MrB4, isolated from Lake Biwa in Japan.</title>
        <authorList>
            <person name="Miyazaki K."/>
            <person name="Hase E."/>
            <person name="Maruya T."/>
        </authorList>
    </citation>
    <scope>NUCLEOTIDE SEQUENCE [LARGE SCALE GENOMIC DNA]</scope>
    <source>
        <strain evidence="2 3">MrB4</strain>
    </source>
</reference>
<dbReference type="Gene3D" id="3.30.420.180">
    <property type="entry name" value="CobE/GbiG C-terminal domain"/>
    <property type="match status" value="1"/>
</dbReference>
<evidence type="ECO:0000313" key="2">
    <source>
        <dbReference type="EMBL" id="BCA26845.1"/>
    </source>
</evidence>
<dbReference type="Proteomes" id="UP000501237">
    <property type="component" value="Chromosome"/>
</dbReference>
<evidence type="ECO:0000313" key="3">
    <source>
        <dbReference type="Proteomes" id="UP000501237"/>
    </source>
</evidence>
<organism evidence="2 3">
    <name type="scientific">Metapseudomonas otitidis</name>
    <dbReference type="NCBI Taxonomy" id="319939"/>
    <lineage>
        <taxon>Bacteria</taxon>
        <taxon>Pseudomonadati</taxon>
        <taxon>Pseudomonadota</taxon>
        <taxon>Gammaproteobacteria</taxon>
        <taxon>Pseudomonadales</taxon>
        <taxon>Pseudomonadaceae</taxon>
        <taxon>Metapseudomonas</taxon>
    </lineage>
</organism>
<dbReference type="PANTHER" id="PTHR37477:SF1">
    <property type="entry name" value="COBALT-PRECORRIN-5A HYDROLASE"/>
    <property type="match status" value="1"/>
</dbReference>
<evidence type="ECO:0000259" key="1">
    <source>
        <dbReference type="Pfam" id="PF01890"/>
    </source>
</evidence>
<dbReference type="Pfam" id="PF01890">
    <property type="entry name" value="CbiG_C"/>
    <property type="match status" value="1"/>
</dbReference>
<proteinExistence type="predicted"/>
<dbReference type="GeneID" id="57396036"/>
<dbReference type="InterPro" id="IPR002750">
    <property type="entry name" value="CobE/GbiG_C"/>
</dbReference>
<dbReference type="KEGG" id="poj:PtoMrB4_08220"/>
<gene>
    <name evidence="2" type="ORF">PtoMrB4_08220</name>
</gene>
<protein>
    <recommendedName>
        <fullName evidence="1">CobE/GbiG C-terminal domain-containing protein</fullName>
    </recommendedName>
</protein>
<dbReference type="InterPro" id="IPR036518">
    <property type="entry name" value="CobE/GbiG_C_sf"/>
</dbReference>
<dbReference type="SUPFAM" id="SSF159664">
    <property type="entry name" value="CobE/GbiG C-terminal domain-like"/>
    <property type="match status" value="1"/>
</dbReference>
<feature type="domain" description="CobE/GbiG C-terminal" evidence="1">
    <location>
        <begin position="13"/>
        <end position="137"/>
    </location>
</feature>
<dbReference type="GO" id="GO:0009236">
    <property type="term" value="P:cobalamin biosynthetic process"/>
    <property type="evidence" value="ECO:0007669"/>
    <property type="project" value="InterPro"/>
</dbReference>
<dbReference type="PANTHER" id="PTHR37477">
    <property type="entry name" value="COBALT-PRECORRIN-5A HYDROLASE"/>
    <property type="match status" value="1"/>
</dbReference>
<dbReference type="RefSeq" id="WP_172432595.1">
    <property type="nucleotide sequence ID" value="NZ_AP022642.1"/>
</dbReference>
<accession>A0A679G9L2</accession>
<dbReference type="EMBL" id="AP022642">
    <property type="protein sequence ID" value="BCA26845.1"/>
    <property type="molecule type" value="Genomic_DNA"/>
</dbReference>